<sequence length="351" mass="37912">MTWRAVAAGLCTAAVIAPAAFGDAVQRANGISYDILSFDDLDGWGEDDYAVALQIFKNSCDALVAPDWAAICAGADDAAHPRAFFEDHFHPTLIRDSKPPLFTGYYEPEIDGARAPSARFSHPVYALPPEVGTDGPWFSRREILRSGVLENRGLELAWIEDPVDHFFLQVQGSGRIHFGDGDYMRLGYAGKNGHPYYSIGRELVRRGTFAAADLSADALKIWLRAHPVEGAQLLLHNPSYVFFRDVTEVSEDQGPIGAMGVSVTAHRSIAVDPAITPLGAPVWVEKDGAHPVRRLMVAQDTGSAIKGAQRADLFFGTGEVAGHAAGRLNDSGRMVVLLPKPMATGLAEAYQ</sequence>
<comment type="catalytic activity">
    <reaction evidence="1">
        <text>Exolytic cleavage of the (1-&gt;4)-beta-glycosidic linkage between N-acetylmuramic acid (MurNAc) and N-acetylglucosamine (GlcNAc) residues in peptidoglycan, from either the reducing or the non-reducing ends of the peptidoglycan chains, with concomitant formation of a 1,6-anhydrobond in the MurNAc residue.</text>
        <dbReference type="EC" id="4.2.2.n1"/>
    </reaction>
</comment>
<dbReference type="Pfam" id="PF03562">
    <property type="entry name" value="MltA"/>
    <property type="match status" value="1"/>
</dbReference>
<dbReference type="GO" id="GO:0009253">
    <property type="term" value="P:peptidoglycan catabolic process"/>
    <property type="evidence" value="ECO:0007669"/>
    <property type="project" value="TreeGrafter"/>
</dbReference>
<dbReference type="InterPro" id="IPR036908">
    <property type="entry name" value="RlpA-like_sf"/>
</dbReference>
<dbReference type="GO" id="GO:0019867">
    <property type="term" value="C:outer membrane"/>
    <property type="evidence" value="ECO:0007669"/>
    <property type="project" value="InterPro"/>
</dbReference>
<dbReference type="GO" id="GO:0071555">
    <property type="term" value="P:cell wall organization"/>
    <property type="evidence" value="ECO:0007669"/>
    <property type="project" value="UniProtKB-KW"/>
</dbReference>
<dbReference type="PANTHER" id="PTHR30124:SF0">
    <property type="entry name" value="MEMBRANE-BOUND LYTIC MUREIN TRANSGLYCOSYLASE A"/>
    <property type="match status" value="1"/>
</dbReference>
<evidence type="ECO:0000256" key="1">
    <source>
        <dbReference type="ARBA" id="ARBA00001420"/>
    </source>
</evidence>
<gene>
    <name evidence="8" type="ORF">DI396_09035</name>
</gene>
<evidence type="ECO:0000256" key="3">
    <source>
        <dbReference type="ARBA" id="ARBA00023239"/>
    </source>
</evidence>
<dbReference type="GO" id="GO:0008933">
    <property type="term" value="F:peptidoglycan lytic transglycosylase activity"/>
    <property type="evidence" value="ECO:0007669"/>
    <property type="project" value="TreeGrafter"/>
</dbReference>
<dbReference type="Pfam" id="PF06725">
    <property type="entry name" value="3D"/>
    <property type="match status" value="1"/>
</dbReference>
<dbReference type="EC" id="4.2.2.n1" evidence="2"/>
<evidence type="ECO:0000313" key="8">
    <source>
        <dbReference type="EMBL" id="PYC47581.1"/>
    </source>
</evidence>
<comment type="caution">
    <text evidence="8">The sequence shown here is derived from an EMBL/GenBank/DDBJ whole genome shotgun (WGS) entry which is preliminary data.</text>
</comment>
<dbReference type="InterPro" id="IPR005300">
    <property type="entry name" value="MltA_B"/>
</dbReference>
<evidence type="ECO:0000256" key="2">
    <source>
        <dbReference type="ARBA" id="ARBA00012587"/>
    </source>
</evidence>
<dbReference type="InterPro" id="IPR010611">
    <property type="entry name" value="3D_dom"/>
</dbReference>
<reference evidence="8 9" key="1">
    <citation type="submission" date="2018-05" db="EMBL/GenBank/DDBJ databases">
        <title>Oceanovita maritima gen. nov., sp. nov., a marine bacterium in the family Rhodobacteraceae isolated from surface seawater of Lundu port Xiamen, China.</title>
        <authorList>
            <person name="Hetharua B.H."/>
            <person name="Min D."/>
            <person name="Liao H."/>
            <person name="Tian Y."/>
        </authorList>
    </citation>
    <scope>NUCLEOTIDE SEQUENCE [LARGE SCALE GENOMIC DNA]</scope>
    <source>
        <strain evidence="8 9">FSX-11</strain>
    </source>
</reference>
<dbReference type="GO" id="GO:0004553">
    <property type="term" value="F:hydrolase activity, hydrolyzing O-glycosyl compounds"/>
    <property type="evidence" value="ECO:0007669"/>
    <property type="project" value="InterPro"/>
</dbReference>
<evidence type="ECO:0000256" key="5">
    <source>
        <dbReference type="ARBA" id="ARBA00030918"/>
    </source>
</evidence>
<dbReference type="AlphaFoldDB" id="A0A2V4MLN5"/>
<dbReference type="OrthoDB" id="9783686at2"/>
<dbReference type="GO" id="GO:0009254">
    <property type="term" value="P:peptidoglycan turnover"/>
    <property type="evidence" value="ECO:0007669"/>
    <property type="project" value="InterPro"/>
</dbReference>
<dbReference type="PANTHER" id="PTHR30124">
    <property type="entry name" value="MEMBRANE-BOUND LYTIC MUREIN TRANSGLYCOSYLASE A"/>
    <property type="match status" value="1"/>
</dbReference>
<keyword evidence="4" id="KW-0961">Cell wall biogenesis/degradation</keyword>
<dbReference type="InterPro" id="IPR026044">
    <property type="entry name" value="MltA"/>
</dbReference>
<dbReference type="EMBL" id="QFVT01000005">
    <property type="protein sequence ID" value="PYC47581.1"/>
    <property type="molecule type" value="Genomic_DNA"/>
</dbReference>
<dbReference type="RefSeq" id="WP_110795890.1">
    <property type="nucleotide sequence ID" value="NZ_KZ826484.1"/>
</dbReference>
<dbReference type="CDD" id="cd14668">
    <property type="entry name" value="mlta_B"/>
    <property type="match status" value="1"/>
</dbReference>
<dbReference type="Gene3D" id="2.40.40.10">
    <property type="entry name" value="RlpA-like domain"/>
    <property type="match status" value="1"/>
</dbReference>
<protein>
    <recommendedName>
        <fullName evidence="2">peptidoglycan lytic exotransglycosylase</fullName>
        <ecNumber evidence="2">4.2.2.n1</ecNumber>
    </recommendedName>
    <alternativeName>
        <fullName evidence="5">Murein hydrolase A</fullName>
    </alternativeName>
</protein>
<feature type="chain" id="PRO_5015965865" description="peptidoglycan lytic exotransglycosylase" evidence="6">
    <location>
        <begin position="20"/>
        <end position="351"/>
    </location>
</feature>
<dbReference type="CDD" id="cd14485">
    <property type="entry name" value="mltA_like_LT_A"/>
    <property type="match status" value="1"/>
</dbReference>
<dbReference type="Proteomes" id="UP000248012">
    <property type="component" value="Unassembled WGS sequence"/>
</dbReference>
<dbReference type="SMART" id="SM00925">
    <property type="entry name" value="MltA"/>
    <property type="match status" value="1"/>
</dbReference>
<dbReference type="Gene3D" id="2.40.240.50">
    <property type="entry name" value="Barwin-like endoglucanases"/>
    <property type="match status" value="1"/>
</dbReference>
<proteinExistence type="predicted"/>
<evidence type="ECO:0000256" key="4">
    <source>
        <dbReference type="ARBA" id="ARBA00023316"/>
    </source>
</evidence>
<name>A0A2V4MLN5_9RHOB</name>
<feature type="signal peptide" evidence="6">
    <location>
        <begin position="1"/>
        <end position="19"/>
    </location>
</feature>
<keyword evidence="6" id="KW-0732">Signal</keyword>
<dbReference type="SUPFAM" id="SSF50685">
    <property type="entry name" value="Barwin-like endoglucanases"/>
    <property type="match status" value="1"/>
</dbReference>
<organism evidence="8 9">
    <name type="scientific">Litorivita pollutaquae</name>
    <dbReference type="NCBI Taxonomy" id="2200892"/>
    <lineage>
        <taxon>Bacteria</taxon>
        <taxon>Pseudomonadati</taxon>
        <taxon>Pseudomonadota</taxon>
        <taxon>Alphaproteobacteria</taxon>
        <taxon>Rhodobacterales</taxon>
        <taxon>Paracoccaceae</taxon>
        <taxon>Litorivita</taxon>
    </lineage>
</organism>
<evidence type="ECO:0000256" key="6">
    <source>
        <dbReference type="SAM" id="SignalP"/>
    </source>
</evidence>
<keyword evidence="3" id="KW-0456">Lyase</keyword>
<keyword evidence="9" id="KW-1185">Reference proteome</keyword>
<dbReference type="PIRSF" id="PIRSF019422">
    <property type="entry name" value="MltA"/>
    <property type="match status" value="1"/>
</dbReference>
<feature type="domain" description="Lytic transglycosylase MltA" evidence="7">
    <location>
        <begin position="109"/>
        <end position="244"/>
    </location>
</feature>
<evidence type="ECO:0000259" key="7">
    <source>
        <dbReference type="SMART" id="SM00925"/>
    </source>
</evidence>
<accession>A0A2V4MLN5</accession>
<evidence type="ECO:0000313" key="9">
    <source>
        <dbReference type="Proteomes" id="UP000248012"/>
    </source>
</evidence>